<dbReference type="AlphaFoldDB" id="A0A833PKD9"/>
<comment type="catalytic activity">
    <reaction evidence="9">
        <text>pyridoxine 5'-phosphate + O2 = pyridoxal 5'-phosphate + H2O2</text>
        <dbReference type="Rhea" id="RHEA:15149"/>
        <dbReference type="ChEBI" id="CHEBI:15379"/>
        <dbReference type="ChEBI" id="CHEBI:16240"/>
        <dbReference type="ChEBI" id="CHEBI:58589"/>
        <dbReference type="ChEBI" id="CHEBI:597326"/>
        <dbReference type="EC" id="1.4.3.5"/>
    </reaction>
</comment>
<evidence type="ECO:0000256" key="9">
    <source>
        <dbReference type="HAMAP-Rule" id="MF_01629"/>
    </source>
</evidence>
<dbReference type="EMBL" id="WNDV01000039">
    <property type="protein sequence ID" value="KAF1032258.1"/>
    <property type="molecule type" value="Genomic_DNA"/>
</dbReference>
<dbReference type="HAMAP" id="MF_01629">
    <property type="entry name" value="PdxH"/>
    <property type="match status" value="1"/>
</dbReference>
<dbReference type="GO" id="GO:0004733">
    <property type="term" value="F:pyridoxamine phosphate oxidase activity"/>
    <property type="evidence" value="ECO:0007669"/>
    <property type="project" value="UniProtKB-UniRule"/>
</dbReference>
<dbReference type="InterPro" id="IPR000659">
    <property type="entry name" value="Pyridox_Oxase"/>
</dbReference>
<dbReference type="NCBIfam" id="NF004231">
    <property type="entry name" value="PRK05679.1"/>
    <property type="match status" value="1"/>
</dbReference>
<dbReference type="RefSeq" id="WP_174930626.1">
    <property type="nucleotide sequence ID" value="NZ_CABVQB010000006.1"/>
</dbReference>
<comment type="caution">
    <text evidence="14">The sequence shown here is derived from an EMBL/GenBank/DDBJ whole genome shotgun (WGS) entry which is preliminary data.</text>
</comment>
<feature type="binding site" evidence="9 11">
    <location>
        <begin position="140"/>
        <end position="141"/>
    </location>
    <ligand>
        <name>FMN</name>
        <dbReference type="ChEBI" id="CHEBI:58210"/>
    </ligand>
</feature>
<dbReference type="UniPathway" id="UPA01068">
    <property type="reaction ID" value="UER00304"/>
</dbReference>
<gene>
    <name evidence="14" type="primary">pdxH_2</name>
    <name evidence="9" type="synonym">pdxH</name>
    <name evidence="14" type="ORF">GAK33_07059</name>
</gene>
<keyword evidence="5 9" id="KW-0285">Flavoprotein</keyword>
<evidence type="ECO:0000313" key="14">
    <source>
        <dbReference type="EMBL" id="KAF1032258.1"/>
    </source>
</evidence>
<keyword evidence="6 9" id="KW-0288">FMN</keyword>
<dbReference type="InterPro" id="IPR012349">
    <property type="entry name" value="Split_barrel_FMN-bd"/>
</dbReference>
<keyword evidence="8 9" id="KW-0664">Pyridoxine biosynthesis</keyword>
<dbReference type="NCBIfam" id="TIGR00558">
    <property type="entry name" value="pdxH"/>
    <property type="match status" value="1"/>
</dbReference>
<dbReference type="SUPFAM" id="SSF50475">
    <property type="entry name" value="FMN-binding split barrel"/>
    <property type="match status" value="1"/>
</dbReference>
<evidence type="ECO:0000256" key="1">
    <source>
        <dbReference type="ARBA" id="ARBA00004738"/>
    </source>
</evidence>
<dbReference type="Proteomes" id="UP000467522">
    <property type="component" value="Unassembled WGS sequence"/>
</dbReference>
<evidence type="ECO:0000256" key="7">
    <source>
        <dbReference type="ARBA" id="ARBA00023002"/>
    </source>
</evidence>
<evidence type="ECO:0000256" key="8">
    <source>
        <dbReference type="ARBA" id="ARBA00023096"/>
    </source>
</evidence>
<organism evidence="14 15">
    <name type="scientific">Burkholderia lata (strain ATCC 17760 / DSM 23089 / LMG 22485 / NCIMB 9086 / R18194 / 383)</name>
    <dbReference type="NCBI Taxonomy" id="482957"/>
    <lineage>
        <taxon>Bacteria</taxon>
        <taxon>Pseudomonadati</taxon>
        <taxon>Pseudomonadota</taxon>
        <taxon>Betaproteobacteria</taxon>
        <taxon>Burkholderiales</taxon>
        <taxon>Burkholderiaceae</taxon>
        <taxon>Burkholderia</taxon>
        <taxon>Burkholderia cepacia complex</taxon>
    </lineage>
</organism>
<dbReference type="GO" id="GO:0008615">
    <property type="term" value="P:pyridoxine biosynthetic process"/>
    <property type="evidence" value="ECO:0007669"/>
    <property type="project" value="UniProtKB-UniRule"/>
</dbReference>
<sequence>MTTLADLRINYSRASLDEADVAHDPFAQFDRWFKEALAAKLPEPNTMTLATVGDDGRPSARIVLIKGVDERGFVFFTNYESRKGRDLAAHPQAALLFYWIELERQVRIEGRIEKTSAEESDRYFASRPLGSRIGAWASEQSAVIDSRATLEAQEKSVSERYGDNPPRPPHWGGYRLVPDSIEFWQGRPSRLHDRLLYTRDADTSPSWSISRLSP</sequence>
<comment type="subunit">
    <text evidence="4 9">Homodimer.</text>
</comment>
<comment type="function">
    <text evidence="9">Catalyzes the oxidation of either pyridoxine 5'-phosphate (PNP) or pyridoxamine 5'-phosphate (PMP) into pyridoxal 5'-phosphate (PLP).</text>
</comment>
<feature type="binding site" evidence="9 11">
    <location>
        <position position="194"/>
    </location>
    <ligand>
        <name>FMN</name>
        <dbReference type="ChEBI" id="CHEBI:58210"/>
    </ligand>
</feature>
<feature type="binding site" evidence="9 11">
    <location>
        <position position="82"/>
    </location>
    <ligand>
        <name>FMN</name>
        <dbReference type="ChEBI" id="CHEBI:58210"/>
    </ligand>
</feature>
<dbReference type="PANTHER" id="PTHR10851">
    <property type="entry name" value="PYRIDOXINE-5-PHOSPHATE OXIDASE"/>
    <property type="match status" value="1"/>
</dbReference>
<feature type="binding site" evidence="9 10">
    <location>
        <begin position="190"/>
        <end position="192"/>
    </location>
    <ligand>
        <name>substrate</name>
    </ligand>
</feature>
<feature type="binding site" evidence="10">
    <location>
        <begin position="8"/>
        <end position="11"/>
    </location>
    <ligand>
        <name>substrate</name>
    </ligand>
</feature>
<feature type="binding site" evidence="9 10">
    <location>
        <position position="123"/>
    </location>
    <ligand>
        <name>substrate</name>
    </ligand>
</feature>
<dbReference type="PROSITE" id="PS01064">
    <property type="entry name" value="PYRIDOX_OXIDASE"/>
    <property type="match status" value="1"/>
</dbReference>
<evidence type="ECO:0000256" key="11">
    <source>
        <dbReference type="PIRSR" id="PIRSR000190-2"/>
    </source>
</evidence>
<comment type="cofactor">
    <cofactor evidence="9 11">
        <name>FMN</name>
        <dbReference type="ChEBI" id="CHEBI:58210"/>
    </cofactor>
    <text evidence="9 11">Binds 1 FMN per subunit.</text>
</comment>
<dbReference type="InterPro" id="IPR019740">
    <property type="entry name" value="Pyridox_Oxase_CS"/>
</dbReference>
<reference evidence="15" key="1">
    <citation type="journal article" date="2020" name="MBio">
        <title>Horizontal gene transfer to a defensive symbiont with a reduced genome amongst a multipartite beetle microbiome.</title>
        <authorList>
            <person name="Waterworth S.C."/>
            <person name="Florez L.V."/>
            <person name="Rees E.R."/>
            <person name="Hertweck C."/>
            <person name="Kaltenpoth M."/>
            <person name="Kwan J.C."/>
        </authorList>
    </citation>
    <scope>NUCLEOTIDE SEQUENCE [LARGE SCALE GENOMIC DNA]</scope>
</reference>
<comment type="catalytic activity">
    <reaction evidence="9">
        <text>pyridoxamine 5'-phosphate + O2 + H2O = pyridoxal 5'-phosphate + H2O2 + NH4(+)</text>
        <dbReference type="Rhea" id="RHEA:15817"/>
        <dbReference type="ChEBI" id="CHEBI:15377"/>
        <dbReference type="ChEBI" id="CHEBI:15379"/>
        <dbReference type="ChEBI" id="CHEBI:16240"/>
        <dbReference type="ChEBI" id="CHEBI:28938"/>
        <dbReference type="ChEBI" id="CHEBI:58451"/>
        <dbReference type="ChEBI" id="CHEBI:597326"/>
        <dbReference type="EC" id="1.4.3.5"/>
    </reaction>
</comment>
<feature type="binding site" evidence="9 11">
    <location>
        <position position="184"/>
    </location>
    <ligand>
        <name>FMN</name>
        <dbReference type="ChEBI" id="CHEBI:58210"/>
    </ligand>
</feature>
<feature type="binding site" evidence="9 10">
    <location>
        <position position="131"/>
    </location>
    <ligand>
        <name>substrate</name>
    </ligand>
</feature>
<feature type="domain" description="Pyridoxamine 5'-phosphate oxidase N-terminal" evidence="12">
    <location>
        <begin position="33"/>
        <end position="153"/>
    </location>
</feature>
<evidence type="ECO:0000259" key="12">
    <source>
        <dbReference type="Pfam" id="PF01243"/>
    </source>
</evidence>
<evidence type="ECO:0000256" key="3">
    <source>
        <dbReference type="ARBA" id="ARBA00007301"/>
    </source>
</evidence>
<evidence type="ECO:0000256" key="6">
    <source>
        <dbReference type="ARBA" id="ARBA00022643"/>
    </source>
</evidence>
<protein>
    <recommendedName>
        <fullName evidence="9">Pyridoxine/pyridoxamine 5'-phosphate oxidase</fullName>
        <ecNumber evidence="9">1.4.3.5</ecNumber>
    </recommendedName>
    <alternativeName>
        <fullName evidence="9">PNP/PMP oxidase</fullName>
        <shortName evidence="9">PNPOx</shortName>
    </alternativeName>
    <alternativeName>
        <fullName evidence="9">Pyridoxal 5'-phosphate synthase</fullName>
    </alternativeName>
</protein>
<feature type="binding site" evidence="9 10">
    <location>
        <position position="127"/>
    </location>
    <ligand>
        <name>substrate</name>
    </ligand>
</feature>
<evidence type="ECO:0000256" key="2">
    <source>
        <dbReference type="ARBA" id="ARBA00005037"/>
    </source>
</evidence>
<dbReference type="FunFam" id="2.30.110.10:FF:000005">
    <property type="entry name" value="NAD(P)H-hydrate epimerase"/>
    <property type="match status" value="1"/>
</dbReference>
<evidence type="ECO:0000256" key="10">
    <source>
        <dbReference type="PIRSR" id="PIRSR000190-1"/>
    </source>
</evidence>
<feature type="binding site" evidence="9 11">
    <location>
        <begin position="61"/>
        <end position="66"/>
    </location>
    <ligand>
        <name>FMN</name>
        <dbReference type="ChEBI" id="CHEBI:58210"/>
    </ligand>
</feature>
<name>A0A833PKD9_BURL3</name>
<accession>A0A833PKD9</accession>
<dbReference type="PANTHER" id="PTHR10851:SF0">
    <property type="entry name" value="PYRIDOXINE-5'-PHOSPHATE OXIDASE"/>
    <property type="match status" value="1"/>
</dbReference>
<dbReference type="InterPro" id="IPR011576">
    <property type="entry name" value="Pyridox_Oxase_N"/>
</dbReference>
<comment type="similarity">
    <text evidence="3 9">Belongs to the pyridoxamine 5'-phosphate oxidase family.</text>
</comment>
<evidence type="ECO:0000256" key="5">
    <source>
        <dbReference type="ARBA" id="ARBA00022630"/>
    </source>
</evidence>
<comment type="pathway">
    <text evidence="1 9">Cofactor metabolism; pyridoxal 5'-phosphate salvage; pyridoxal 5'-phosphate from pyridoxamine 5'-phosphate: step 1/1.</text>
</comment>
<dbReference type="Pfam" id="PF01243">
    <property type="entry name" value="PNPOx_N"/>
    <property type="match status" value="1"/>
</dbReference>
<proteinExistence type="inferred from homology"/>
<dbReference type="Pfam" id="PF10590">
    <property type="entry name" value="PNP_phzG_C"/>
    <property type="match status" value="1"/>
</dbReference>
<keyword evidence="7 9" id="KW-0560">Oxidoreductase</keyword>
<dbReference type="EC" id="1.4.3.5" evidence="9"/>
<feature type="binding site" evidence="9 11">
    <location>
        <position position="105"/>
    </location>
    <ligand>
        <name>FMN</name>
        <dbReference type="ChEBI" id="CHEBI:58210"/>
    </ligand>
</feature>
<feature type="binding site" evidence="9 11">
    <location>
        <begin position="76"/>
        <end position="77"/>
    </location>
    <ligand>
        <name>FMN</name>
        <dbReference type="ChEBI" id="CHEBI:58210"/>
    </ligand>
</feature>
<evidence type="ECO:0000313" key="15">
    <source>
        <dbReference type="Proteomes" id="UP000467522"/>
    </source>
</evidence>
<dbReference type="GO" id="GO:0010181">
    <property type="term" value="F:FMN binding"/>
    <property type="evidence" value="ECO:0007669"/>
    <property type="project" value="UniProtKB-UniRule"/>
</dbReference>
<evidence type="ECO:0000259" key="13">
    <source>
        <dbReference type="Pfam" id="PF10590"/>
    </source>
</evidence>
<dbReference type="Gene3D" id="2.30.110.10">
    <property type="entry name" value="Electron Transport, Fmn-binding Protein, Chain A"/>
    <property type="match status" value="1"/>
</dbReference>
<dbReference type="InterPro" id="IPR019576">
    <property type="entry name" value="Pyridoxamine_oxidase_dimer_C"/>
</dbReference>
<feature type="domain" description="Pyridoxine 5'-phosphate oxidase dimerisation C-terminal" evidence="13">
    <location>
        <begin position="171"/>
        <end position="214"/>
    </location>
</feature>
<feature type="binding site" evidence="9 11">
    <location>
        <position position="83"/>
    </location>
    <ligand>
        <name>FMN</name>
        <dbReference type="ChEBI" id="CHEBI:58210"/>
    </ligand>
</feature>
<evidence type="ECO:0000256" key="4">
    <source>
        <dbReference type="ARBA" id="ARBA00011738"/>
    </source>
</evidence>
<comment type="pathway">
    <text evidence="2 9">Cofactor metabolism; pyridoxal 5'-phosphate salvage; pyridoxal 5'-phosphate from pyridoxine 5'-phosphate: step 1/1.</text>
</comment>
<feature type="binding site" evidence="9 10">
    <location>
        <position position="66"/>
    </location>
    <ligand>
        <name>substrate</name>
    </ligand>
</feature>
<dbReference type="PIRSF" id="PIRSF000190">
    <property type="entry name" value="Pyd_amn-ph_oxd"/>
    <property type="match status" value="1"/>
</dbReference>